<reference evidence="4" key="1">
    <citation type="journal article" date="2019" name="PLoS Negl. Trop. Dis.">
        <title>Revisiting the worldwide diversity of Leptospira species in the environment.</title>
        <authorList>
            <person name="Vincent A.T."/>
            <person name="Schiettekatte O."/>
            <person name="Bourhy P."/>
            <person name="Veyrier F.J."/>
            <person name="Picardeau M."/>
        </authorList>
    </citation>
    <scope>NUCLEOTIDE SEQUENCE [LARGE SCALE GENOMIC DNA]</scope>
    <source>
        <strain evidence="4">SSS9</strain>
    </source>
</reference>
<proteinExistence type="inferred from homology"/>
<dbReference type="GO" id="GO:0015562">
    <property type="term" value="F:efflux transmembrane transporter activity"/>
    <property type="evidence" value="ECO:0007669"/>
    <property type="project" value="InterPro"/>
</dbReference>
<keyword evidence="2" id="KW-0812">Transmembrane</keyword>
<name>A0A4R9FMQ7_9LEPT</name>
<dbReference type="GO" id="GO:0005886">
    <property type="term" value="C:plasma membrane"/>
    <property type="evidence" value="ECO:0007669"/>
    <property type="project" value="UniProtKB-SubCell"/>
</dbReference>
<dbReference type="OrthoDB" id="9770517at2"/>
<dbReference type="InterPro" id="IPR003423">
    <property type="entry name" value="OMP_efflux"/>
</dbReference>
<dbReference type="NCBIfam" id="TIGR01845">
    <property type="entry name" value="outer_NodT"/>
    <property type="match status" value="1"/>
</dbReference>
<dbReference type="SUPFAM" id="SSF56954">
    <property type="entry name" value="Outer membrane efflux proteins (OEP)"/>
    <property type="match status" value="1"/>
</dbReference>
<comment type="caution">
    <text evidence="4">The sequence shown here is derived from an EMBL/GenBank/DDBJ whole genome shotgun (WGS) entry which is preliminary data.</text>
</comment>
<keyword evidence="5" id="KW-1185">Reference proteome</keyword>
<keyword evidence="2" id="KW-0449">Lipoprotein</keyword>
<accession>A0A4R9FMQ7</accession>
<feature type="compositionally biased region" description="Basic and acidic residues" evidence="3">
    <location>
        <begin position="529"/>
        <end position="541"/>
    </location>
</feature>
<dbReference type="InterPro" id="IPR010131">
    <property type="entry name" value="MdtP/NodT-like"/>
</dbReference>
<comment type="subcellular location">
    <subcellularLocation>
        <location evidence="2">Cell membrane</location>
        <topology evidence="2">Lipid-anchor</topology>
    </subcellularLocation>
</comment>
<keyword evidence="2" id="KW-1134">Transmembrane beta strand</keyword>
<dbReference type="RefSeq" id="WP_135589616.1">
    <property type="nucleotide sequence ID" value="NZ_RQEP01000019.1"/>
</dbReference>
<gene>
    <name evidence="4" type="ORF">EHO59_16890</name>
</gene>
<organism evidence="4 5">
    <name type="scientific">Leptospira semungkisensis</name>
    <dbReference type="NCBI Taxonomy" id="2484985"/>
    <lineage>
        <taxon>Bacteria</taxon>
        <taxon>Pseudomonadati</taxon>
        <taxon>Spirochaetota</taxon>
        <taxon>Spirochaetia</taxon>
        <taxon>Leptospirales</taxon>
        <taxon>Leptospiraceae</taxon>
        <taxon>Leptospira</taxon>
    </lineage>
</organism>
<dbReference type="PROSITE" id="PS51257">
    <property type="entry name" value="PROKAR_LIPOPROTEIN"/>
    <property type="match status" value="1"/>
</dbReference>
<keyword evidence="2" id="KW-0564">Palmitate</keyword>
<evidence type="ECO:0000313" key="4">
    <source>
        <dbReference type="EMBL" id="TGJ99524.1"/>
    </source>
</evidence>
<dbReference type="AlphaFoldDB" id="A0A4R9FMQ7"/>
<dbReference type="Proteomes" id="UP000297453">
    <property type="component" value="Unassembled WGS sequence"/>
</dbReference>
<evidence type="ECO:0000256" key="1">
    <source>
        <dbReference type="ARBA" id="ARBA00007613"/>
    </source>
</evidence>
<dbReference type="PANTHER" id="PTHR30203">
    <property type="entry name" value="OUTER MEMBRANE CATION EFFLUX PROTEIN"/>
    <property type="match status" value="1"/>
</dbReference>
<comment type="similarity">
    <text evidence="1 2">Belongs to the outer membrane factor (OMF) (TC 1.B.17) family.</text>
</comment>
<feature type="region of interest" description="Disordered" evidence="3">
    <location>
        <begin position="505"/>
        <end position="541"/>
    </location>
</feature>
<evidence type="ECO:0000256" key="3">
    <source>
        <dbReference type="SAM" id="MobiDB-lite"/>
    </source>
</evidence>
<evidence type="ECO:0000313" key="5">
    <source>
        <dbReference type="Proteomes" id="UP000297453"/>
    </source>
</evidence>
<dbReference type="Pfam" id="PF02321">
    <property type="entry name" value="OEP"/>
    <property type="match status" value="2"/>
</dbReference>
<evidence type="ECO:0000256" key="2">
    <source>
        <dbReference type="RuleBase" id="RU362097"/>
    </source>
</evidence>
<sequence>MSKTLYIKINKTTALRIVLRKWAALLLVPVLLVSCLSGPAIDLAPKYKSAEFVVPESWSGSGPFVKANPSEGEAIQSDWWRLFHDPVLNRLEELAISANPDLQAAAERFVQARDEMLKIRSQLIPHLGVGLSGSNNKQSDNRLFRGDGEHTREGTASLGSLASWEPDFWSSIRNSTRAQIYNAQSVAADYALARLSLQAELASDYFTFRGLNAQDNTYRISIEYYEQSLNLVNLRYRNGLAPELDVQRAKFLLSSTQAKRLDIQAKMRVIENAIAILVNRAPSNFKIPPVDDLQMASFKVPAILPATLLERRPDVASMERKMAMANRTIGIARAAFFPNISFNAGGGFEGGMNLVQLANSFWSYGSTVSLPIFQGGYRRAQLQQAWSAYRETEDNYRSTVLNAFREVENGLTETSLMSTQSERQDAAVDAALQVQNMTMALYQGGLSNSLELIYAQVSTMEARIDAILVKTELNKASVRLIRALGGGWKNDQLPPDDKIQPFNIFDIPGKKPDPAGGIDVNTDENNANAKDKDLTAPSLDK</sequence>
<dbReference type="Gene3D" id="2.20.200.10">
    <property type="entry name" value="Outer membrane efflux proteins (OEP)"/>
    <property type="match status" value="1"/>
</dbReference>
<dbReference type="PANTHER" id="PTHR30203:SF33">
    <property type="entry name" value="BLR4455 PROTEIN"/>
    <property type="match status" value="1"/>
</dbReference>
<dbReference type="Gene3D" id="1.20.1600.10">
    <property type="entry name" value="Outer membrane efflux proteins (OEP)"/>
    <property type="match status" value="1"/>
</dbReference>
<protein>
    <submittedName>
        <fullName evidence="4">Efflux transporter outer membrane subunit</fullName>
    </submittedName>
</protein>
<dbReference type="EMBL" id="RQEP01000019">
    <property type="protein sequence ID" value="TGJ99524.1"/>
    <property type="molecule type" value="Genomic_DNA"/>
</dbReference>
<keyword evidence="2" id="KW-0472">Membrane</keyword>